<evidence type="ECO:0000313" key="3">
    <source>
        <dbReference type="Proteomes" id="UP000095765"/>
    </source>
</evidence>
<feature type="compositionally biased region" description="Basic residues" evidence="1">
    <location>
        <begin position="1"/>
        <end position="10"/>
    </location>
</feature>
<organism evidence="2 3">
    <name type="scientific">Anaerotruncus colihominis</name>
    <dbReference type="NCBI Taxonomy" id="169435"/>
    <lineage>
        <taxon>Bacteria</taxon>
        <taxon>Bacillati</taxon>
        <taxon>Bacillota</taxon>
        <taxon>Clostridia</taxon>
        <taxon>Eubacteriales</taxon>
        <taxon>Oscillospiraceae</taxon>
        <taxon>Anaerotruncus</taxon>
    </lineage>
</organism>
<accession>A0A174SHQ3</accession>
<evidence type="ECO:0000313" key="2">
    <source>
        <dbReference type="EMBL" id="CUP97233.1"/>
    </source>
</evidence>
<reference evidence="2 3" key="1">
    <citation type="submission" date="2015-09" db="EMBL/GenBank/DDBJ databases">
        <authorList>
            <consortium name="Pathogen Informatics"/>
        </authorList>
    </citation>
    <scope>NUCLEOTIDE SEQUENCE [LARGE SCALE GENOMIC DNA]</scope>
    <source>
        <strain evidence="2 3">2789STDY5834939</strain>
    </source>
</reference>
<dbReference type="AlphaFoldDB" id="A0A174SHQ3"/>
<feature type="compositionally biased region" description="Basic and acidic residues" evidence="1">
    <location>
        <begin position="11"/>
        <end position="26"/>
    </location>
</feature>
<feature type="region of interest" description="Disordered" evidence="1">
    <location>
        <begin position="1"/>
        <end position="34"/>
    </location>
</feature>
<dbReference type="EMBL" id="CZBE01000019">
    <property type="protein sequence ID" value="CUP97233.1"/>
    <property type="molecule type" value="Genomic_DNA"/>
</dbReference>
<proteinExistence type="predicted"/>
<dbReference type="Proteomes" id="UP000095765">
    <property type="component" value="Unassembled WGS sequence"/>
</dbReference>
<name>A0A174SHQ3_9FIRM</name>
<evidence type="ECO:0000256" key="1">
    <source>
        <dbReference type="SAM" id="MobiDB-lite"/>
    </source>
</evidence>
<gene>
    <name evidence="2" type="ORF">ERS852551_02599</name>
</gene>
<protein>
    <submittedName>
        <fullName evidence="2">Uncharacterized protein</fullName>
    </submittedName>
</protein>
<sequence>MQAVQRIKREKRMDGGKEKEEVDDPHTSAAKQKRPLRIGAELLLAERPSCSCVAACVRHYFPRQGRRLEPRWRASREFHPSEVLSKLRTGVSL</sequence>